<keyword evidence="1" id="KW-1133">Transmembrane helix</keyword>
<sequence>MKKIGIIAMILGAFIVLGSVGQSDFETLVLLKEETPFWQIQLHCLAGFALIGLGSILITRIIRKEACHDYHRN</sequence>
<gene>
    <name evidence="2" type="ORF">COY31_01230</name>
</gene>
<feature type="transmembrane region" description="Helical" evidence="1">
    <location>
        <begin position="38"/>
        <end position="62"/>
    </location>
</feature>
<protein>
    <submittedName>
        <fullName evidence="2">Uncharacterized protein</fullName>
    </submittedName>
</protein>
<evidence type="ECO:0000313" key="3">
    <source>
        <dbReference type="Proteomes" id="UP000230553"/>
    </source>
</evidence>
<dbReference type="Proteomes" id="UP000230553">
    <property type="component" value="Unassembled WGS sequence"/>
</dbReference>
<accession>A0A2M7TG64</accession>
<proteinExistence type="predicted"/>
<reference evidence="3" key="1">
    <citation type="submission" date="2017-09" db="EMBL/GenBank/DDBJ databases">
        <title>Depth-based differentiation of microbial function through sediment-hosted aquifers and enrichment of novel symbionts in the deep terrestrial subsurface.</title>
        <authorList>
            <person name="Probst A.J."/>
            <person name="Ladd B."/>
            <person name="Jarett J.K."/>
            <person name="Geller-Mcgrath D.E."/>
            <person name="Sieber C.M.K."/>
            <person name="Emerson J.B."/>
            <person name="Anantharaman K."/>
            <person name="Thomas B.C."/>
            <person name="Malmstrom R."/>
            <person name="Stieglmeier M."/>
            <person name="Klingl A."/>
            <person name="Woyke T."/>
            <person name="Ryan C.M."/>
            <person name="Banfield J.F."/>
        </authorList>
    </citation>
    <scope>NUCLEOTIDE SEQUENCE [LARGE SCALE GENOMIC DNA]</scope>
</reference>
<dbReference type="EMBL" id="PFNM01000026">
    <property type="protein sequence ID" value="PIZ44988.1"/>
    <property type="molecule type" value="Genomic_DNA"/>
</dbReference>
<keyword evidence="1" id="KW-0812">Transmembrane</keyword>
<evidence type="ECO:0000256" key="1">
    <source>
        <dbReference type="SAM" id="Phobius"/>
    </source>
</evidence>
<keyword evidence="1" id="KW-0472">Membrane</keyword>
<dbReference type="AlphaFoldDB" id="A0A2M7TG64"/>
<name>A0A2M7TG64_9BACT</name>
<comment type="caution">
    <text evidence="2">The sequence shown here is derived from an EMBL/GenBank/DDBJ whole genome shotgun (WGS) entry which is preliminary data.</text>
</comment>
<organism evidence="2 3">
    <name type="scientific">Candidatus Wolfebacteria bacterium CG_4_10_14_0_2_um_filter_39_18</name>
    <dbReference type="NCBI Taxonomy" id="1975061"/>
    <lineage>
        <taxon>Bacteria</taxon>
        <taxon>Candidatus Wolfeibacteriota</taxon>
    </lineage>
</organism>
<evidence type="ECO:0000313" key="2">
    <source>
        <dbReference type="EMBL" id="PIZ44988.1"/>
    </source>
</evidence>